<comment type="caution">
    <text evidence="4">The sequence shown here is derived from an EMBL/GenBank/DDBJ whole genome shotgun (WGS) entry which is preliminary data.</text>
</comment>
<dbReference type="SUPFAM" id="SSF50978">
    <property type="entry name" value="WD40 repeat-like"/>
    <property type="match status" value="1"/>
</dbReference>
<protein>
    <submittedName>
        <fullName evidence="4">mRNA export factor</fullName>
    </submittedName>
</protein>
<keyword evidence="1 3" id="KW-0853">WD repeat</keyword>
<evidence type="ECO:0000256" key="2">
    <source>
        <dbReference type="ARBA" id="ARBA00022737"/>
    </source>
</evidence>
<feature type="repeat" description="WD" evidence="3">
    <location>
        <begin position="104"/>
        <end position="144"/>
    </location>
</feature>
<proteinExistence type="predicted"/>
<dbReference type="Gene3D" id="2.130.10.10">
    <property type="entry name" value="YVTN repeat-like/Quinoprotein amine dehydrogenase"/>
    <property type="match status" value="1"/>
</dbReference>
<dbReference type="RefSeq" id="XP_067545792.1">
    <property type="nucleotide sequence ID" value="XM_067689594.1"/>
</dbReference>
<dbReference type="PROSITE" id="PS50082">
    <property type="entry name" value="WD_REPEATS_2"/>
    <property type="match status" value="1"/>
</dbReference>
<evidence type="ECO:0000256" key="1">
    <source>
        <dbReference type="ARBA" id="ARBA00022574"/>
    </source>
</evidence>
<dbReference type="Pfam" id="PF00400">
    <property type="entry name" value="WD40"/>
    <property type="match status" value="3"/>
</dbReference>
<dbReference type="InterPro" id="IPR015943">
    <property type="entry name" value="WD40/YVTN_repeat-like_dom_sf"/>
</dbReference>
<dbReference type="STRING" id="1805483.A0A177EKR8"/>
<dbReference type="InterPro" id="IPR036322">
    <property type="entry name" value="WD40_repeat_dom_sf"/>
</dbReference>
<organism evidence="4 5">
    <name type="scientific">Nematocida displodere</name>
    <dbReference type="NCBI Taxonomy" id="1805483"/>
    <lineage>
        <taxon>Eukaryota</taxon>
        <taxon>Fungi</taxon>
        <taxon>Fungi incertae sedis</taxon>
        <taxon>Microsporidia</taxon>
        <taxon>Nematocida</taxon>
    </lineage>
</organism>
<evidence type="ECO:0000313" key="5">
    <source>
        <dbReference type="Proteomes" id="UP000185944"/>
    </source>
</evidence>
<dbReference type="Proteomes" id="UP000185944">
    <property type="component" value="Unassembled WGS sequence"/>
</dbReference>
<name>A0A177EKR8_9MICR</name>
<evidence type="ECO:0000313" key="4">
    <source>
        <dbReference type="EMBL" id="OAG32594.1"/>
    </source>
</evidence>
<keyword evidence="2" id="KW-0677">Repeat</keyword>
<reference evidence="4 5" key="1">
    <citation type="submission" date="2016-02" db="EMBL/GenBank/DDBJ databases">
        <title>Discovery of a natural microsporidian pathogen with a broad tissue tropism in Caenorhabditis elegans.</title>
        <authorList>
            <person name="Luallen R.J."/>
            <person name="Reinke A.W."/>
            <person name="Tong L."/>
            <person name="Botts M.R."/>
            <person name="Felix M.-A."/>
            <person name="Troemel E.R."/>
        </authorList>
    </citation>
    <scope>NUCLEOTIDE SEQUENCE [LARGE SCALE GENOMIC DNA]</scope>
    <source>
        <strain evidence="4 5">JUm2807</strain>
    </source>
</reference>
<evidence type="ECO:0000256" key="3">
    <source>
        <dbReference type="PROSITE-ProRule" id="PRU00221"/>
    </source>
</evidence>
<keyword evidence="5" id="KW-1185">Reference proteome</keyword>
<dbReference type="PROSITE" id="PS50294">
    <property type="entry name" value="WD_REPEATS_REGION"/>
    <property type="match status" value="1"/>
</dbReference>
<sequence>MYAREPSIPDTIVPQPPTDTVSSLLYSPNSDILAACSWDGSVYIYAPRNPSSHESMSLKTSIPNMNASPILCSCFSNDGALLFTGSADGKIRVIDMTTGNPTEFIGHDSAVSCMAFTSTQLLVTGGWDKKLKFWNPQSMQAPVKEHLLEEKVHAMDAKGSVVVACLTRNLMAIFDAYTLEKKPPAATNTYGSSSFIGSKYGRSSTMGMGYGASSMNKFATKLTWQIRSIACNSTGSFALLGAIDARADIIAIQNTDSHSQSDFYVFKCHKQDKELYPVNKVLIHPVYQTTMATFGGDGMYNLWRRPDRYRLKFGGPGNGQSITTAAFDTTGRYLAYATGYDWSKGYLPQISIPVEIRIVPISEKYHQK</sequence>
<dbReference type="InterPro" id="IPR001680">
    <property type="entry name" value="WD40_rpt"/>
</dbReference>
<dbReference type="OrthoDB" id="256303at2759"/>
<dbReference type="VEuPathDB" id="MicrosporidiaDB:NEDG_02176"/>
<dbReference type="AlphaFoldDB" id="A0A177EKR8"/>
<gene>
    <name evidence="4" type="ORF">NEDG_02176</name>
</gene>
<dbReference type="PANTHER" id="PTHR10971">
    <property type="entry name" value="MRNA EXPORT FACTOR AND BUB3"/>
    <property type="match status" value="1"/>
</dbReference>
<dbReference type="GeneID" id="93648526"/>
<dbReference type="EMBL" id="LTDL01000001">
    <property type="protein sequence ID" value="OAG32594.1"/>
    <property type="molecule type" value="Genomic_DNA"/>
</dbReference>
<accession>A0A177EKR8</accession>
<dbReference type="SMART" id="SM00320">
    <property type="entry name" value="WD40"/>
    <property type="match status" value="4"/>
</dbReference>